<dbReference type="SUPFAM" id="SSF52047">
    <property type="entry name" value="RNI-like"/>
    <property type="match status" value="1"/>
</dbReference>
<sequence length="389" mass="44342">MGSTLDLTSNLPTELYRDIAKNMSQRFDRKTLLSLARVSSDWRHESQRILFSNVHGVLLASIHGYATLDTHTAFLHAVSMQPTRLGAYVRSYSQSNLACNPEAIDEYQKRFWKPNIDLWELTRKALPAMVNLKHFSFSPILRRHRIAEDLLSGCTFRLKTLIWKCEEDSKQTLIAFLRTQPGLLHLEVGEPADNADLSWLPDDVCPNLISVVCSLHYVDAVNRGRNVVALRINGSDSDKPWEALQHSEVQQSHLQRLKYLSLSNSWGACDIFGQTSLNILVLELNYWNIETIQSLIGLPKLRVLVLLANPACEDADFRKEIALCSYRQLPTLEDILLRKWGADGSGEYQYWRISVSQELNGVEAQVVTTAVQLYTTHEIGIMWWAVYDV</sequence>
<dbReference type="Proteomes" id="UP000567179">
    <property type="component" value="Unassembled WGS sequence"/>
</dbReference>
<accession>A0A8H5BQU1</accession>
<gene>
    <name evidence="1" type="ORF">D9619_003892</name>
</gene>
<evidence type="ECO:0008006" key="3">
    <source>
        <dbReference type="Google" id="ProtNLM"/>
    </source>
</evidence>
<dbReference type="Gene3D" id="3.80.10.10">
    <property type="entry name" value="Ribonuclease Inhibitor"/>
    <property type="match status" value="1"/>
</dbReference>
<organism evidence="1 2">
    <name type="scientific">Psilocybe cf. subviscida</name>
    <dbReference type="NCBI Taxonomy" id="2480587"/>
    <lineage>
        <taxon>Eukaryota</taxon>
        <taxon>Fungi</taxon>
        <taxon>Dikarya</taxon>
        <taxon>Basidiomycota</taxon>
        <taxon>Agaricomycotina</taxon>
        <taxon>Agaricomycetes</taxon>
        <taxon>Agaricomycetidae</taxon>
        <taxon>Agaricales</taxon>
        <taxon>Agaricineae</taxon>
        <taxon>Strophariaceae</taxon>
        <taxon>Psilocybe</taxon>
    </lineage>
</organism>
<protein>
    <recommendedName>
        <fullName evidence="3">F-box domain-containing protein</fullName>
    </recommendedName>
</protein>
<dbReference type="InterPro" id="IPR032675">
    <property type="entry name" value="LRR_dom_sf"/>
</dbReference>
<evidence type="ECO:0000313" key="1">
    <source>
        <dbReference type="EMBL" id="KAF5327376.1"/>
    </source>
</evidence>
<evidence type="ECO:0000313" key="2">
    <source>
        <dbReference type="Proteomes" id="UP000567179"/>
    </source>
</evidence>
<reference evidence="1 2" key="1">
    <citation type="journal article" date="2020" name="ISME J.">
        <title>Uncovering the hidden diversity of litter-decomposition mechanisms in mushroom-forming fungi.</title>
        <authorList>
            <person name="Floudas D."/>
            <person name="Bentzer J."/>
            <person name="Ahren D."/>
            <person name="Johansson T."/>
            <person name="Persson P."/>
            <person name="Tunlid A."/>
        </authorList>
    </citation>
    <scope>NUCLEOTIDE SEQUENCE [LARGE SCALE GENOMIC DNA]</scope>
    <source>
        <strain evidence="1 2">CBS 101986</strain>
    </source>
</reference>
<name>A0A8H5BQU1_9AGAR</name>
<comment type="caution">
    <text evidence="1">The sequence shown here is derived from an EMBL/GenBank/DDBJ whole genome shotgun (WGS) entry which is preliminary data.</text>
</comment>
<proteinExistence type="predicted"/>
<dbReference type="EMBL" id="JAACJJ010000014">
    <property type="protein sequence ID" value="KAF5327376.1"/>
    <property type="molecule type" value="Genomic_DNA"/>
</dbReference>
<keyword evidence="2" id="KW-1185">Reference proteome</keyword>
<dbReference type="AlphaFoldDB" id="A0A8H5BQU1"/>